<feature type="compositionally biased region" description="Low complexity" evidence="1">
    <location>
        <begin position="10"/>
        <end position="57"/>
    </location>
</feature>
<reference evidence="3" key="1">
    <citation type="submission" date="2022-10" db="EMBL/GenBank/DDBJ databases">
        <title>Genome sequences of endogenous nimaviruses in decapod crustaceans.</title>
        <authorList>
            <person name="Kawato S."/>
            <person name="Nozaki R."/>
            <person name="Kondo H."/>
            <person name="Hirono I."/>
        </authorList>
    </citation>
    <scope>NUCLEOTIDE SEQUENCE</scope>
    <source>
        <strain evidence="3">Tokushima2020</strain>
    </source>
</reference>
<feature type="region of interest" description="Disordered" evidence="1">
    <location>
        <begin position="288"/>
        <end position="357"/>
    </location>
</feature>
<protein>
    <recommendedName>
        <fullName evidence="2">SWIM-type domain-containing protein</fullName>
    </recommendedName>
</protein>
<evidence type="ECO:0000256" key="1">
    <source>
        <dbReference type="SAM" id="MobiDB-lite"/>
    </source>
</evidence>
<feature type="region of interest" description="Disordered" evidence="1">
    <location>
        <begin position="1"/>
        <end position="58"/>
    </location>
</feature>
<proteinExistence type="predicted"/>
<dbReference type="GO" id="GO:0008270">
    <property type="term" value="F:zinc ion binding"/>
    <property type="evidence" value="ECO:0007669"/>
    <property type="project" value="InterPro"/>
</dbReference>
<accession>A0A9C7BWB0</accession>
<dbReference type="PROSITE" id="PS50966">
    <property type="entry name" value="ZF_SWIM"/>
    <property type="match status" value="1"/>
</dbReference>
<name>A0A9C7BWB0_9VIRU</name>
<dbReference type="InterPro" id="IPR007527">
    <property type="entry name" value="Znf_SWIM"/>
</dbReference>
<evidence type="ECO:0000313" key="3">
    <source>
        <dbReference type="EMBL" id="BDT62751.1"/>
    </source>
</evidence>
<organism evidence="3">
    <name type="scientific">Metapenaeus joyneri majanivirus</name>
    <dbReference type="NCBI Taxonomy" id="2984280"/>
    <lineage>
        <taxon>Viruses</taxon>
        <taxon>Viruses incertae sedis</taxon>
        <taxon>Naldaviricetes</taxon>
        <taxon>Nimaviridae</taxon>
    </lineage>
</organism>
<feature type="compositionally biased region" description="Acidic residues" evidence="1">
    <location>
        <begin position="292"/>
        <end position="301"/>
    </location>
</feature>
<evidence type="ECO:0000259" key="2">
    <source>
        <dbReference type="PROSITE" id="PS50966"/>
    </source>
</evidence>
<feature type="domain" description="SWIM-type" evidence="2">
    <location>
        <begin position="227"/>
        <end position="275"/>
    </location>
</feature>
<feature type="compositionally biased region" description="Basic and acidic residues" evidence="1">
    <location>
        <begin position="341"/>
        <end position="356"/>
    </location>
</feature>
<dbReference type="EMBL" id="LC738878">
    <property type="protein sequence ID" value="BDT62751.1"/>
    <property type="molecule type" value="Genomic_DNA"/>
</dbReference>
<sequence length="797" mass="91482">MNSDIDKDSSTTTTTTTTNNNNNINNIINNKNNNDNGNDNNNNGNNKNNENNKNQTNPDATFIEKKFFDMILSLLQKNGAKLGISKAVYEPDIFYSNFCNNCVNVFSEVVASKLQQVDNKRDVDISINNTHIRNEVENYLYENYLGVIERIEEENVDNLILDNLQQSPFSTMPLQMCRDLAMIMANNDILKLSNLSGHILRKSLLRGAIFELKKSNESENSKKNNKYITNVSHTFDDALTKSIPDDIYCTCNNYYNKNFSNLLCKHFYAKDWESDSDITVNSNNGIVADNNDFGENDDDDNNSGIENNLKCNKDDDNNGIVIDNDFGENDDNNNNNSGIENSKDNENSNEEEHKSIVVDNDNIFENKKDEKKIVKEKIISIDSNNIKEKENELGNKKDLISTNNTINNKDDNQLKENLNDIPYKYNIDDDDDDNVTNKKRNVNDKYICLQICKHEKKCTLGINNKMIINRNITVTTSNKKDTNGIAVGKIYIQNTNKEEPSNMIFILGSTLFRKEKKSCNLYENNNNNSDYEYDDENKEKLNLRNNVINFEKHNELLMLLNKNNKVKKSNVDTYLKFANRYLVEKSATVAITTCIAPITTKMFNDSSILENKMGYNRKTNTFYLGPVDRNDTYTLSRKWLEDYVTSNINVNMININNDDTNNNNNNNTENNNISMIINPPLCGGKNYYSKIKDFNNIKVDNINNNSAGKISLLNNIETLNKLFEIFESSMEDCKNIYREIYTNIALNQPDMMNDNTSQKYIEETIGKKYLMCFYSKLMIGPTLSQLNEIGKLTYNIV</sequence>